<evidence type="ECO:0000256" key="1">
    <source>
        <dbReference type="SAM" id="MobiDB-lite"/>
    </source>
</evidence>
<keyword evidence="3" id="KW-1185">Reference proteome</keyword>
<feature type="compositionally biased region" description="Basic and acidic residues" evidence="1">
    <location>
        <begin position="29"/>
        <end position="63"/>
    </location>
</feature>
<sequence length="378" mass="42591">MLEKAVERAMTDIIGKGPKQIHIAGQRDNISRKSGDCRKRSENRVHAKTDTKGKGEAKQDRHQRPYQANFVLHSGLGTIEYKHCPHLRSLIDNTVESLLESGQTEPFKSKNAYATQSGRGQAHNRVLHALSKLQLSIIGVRDRRAIARATVTPQEILPAGCVVELSTFPMLCTHSSNIGQRRRAAQHPKGAAVATQKASLHWSSTIDQPMKAYPSALWLVVVNRRHRAVALRPQHRVEVLTGELDESHRRGTRWWLALSHRRHISKKAKTDHYPTEPGCWDSPRSQYQNSTCHLEKHFITAKIHGQSKLRCASIRSPSKSLEPSTTLLLFAVDFPFEELERHGVPSAFESWTGRQITEHDIRDAMANFGNLEDRPGRG</sequence>
<name>A0A9P6B7S3_9AGAM</name>
<evidence type="ECO:0000313" key="3">
    <source>
        <dbReference type="Proteomes" id="UP000886523"/>
    </source>
</evidence>
<dbReference type="EMBL" id="MU128921">
    <property type="protein sequence ID" value="KAF9518972.1"/>
    <property type="molecule type" value="Genomic_DNA"/>
</dbReference>
<gene>
    <name evidence="2" type="ORF">BS47DRAFT_1388655</name>
</gene>
<dbReference type="Proteomes" id="UP000886523">
    <property type="component" value="Unassembled WGS sequence"/>
</dbReference>
<protein>
    <submittedName>
        <fullName evidence="2">Uncharacterized protein</fullName>
    </submittedName>
</protein>
<proteinExistence type="predicted"/>
<organism evidence="2 3">
    <name type="scientific">Hydnum rufescens UP504</name>
    <dbReference type="NCBI Taxonomy" id="1448309"/>
    <lineage>
        <taxon>Eukaryota</taxon>
        <taxon>Fungi</taxon>
        <taxon>Dikarya</taxon>
        <taxon>Basidiomycota</taxon>
        <taxon>Agaricomycotina</taxon>
        <taxon>Agaricomycetes</taxon>
        <taxon>Cantharellales</taxon>
        <taxon>Hydnaceae</taxon>
        <taxon>Hydnum</taxon>
    </lineage>
</organism>
<comment type="caution">
    <text evidence="2">The sequence shown here is derived from an EMBL/GenBank/DDBJ whole genome shotgun (WGS) entry which is preliminary data.</text>
</comment>
<dbReference type="AlphaFoldDB" id="A0A9P6B7S3"/>
<reference evidence="2" key="1">
    <citation type="journal article" date="2020" name="Nat. Commun.">
        <title>Large-scale genome sequencing of mycorrhizal fungi provides insights into the early evolution of symbiotic traits.</title>
        <authorList>
            <person name="Miyauchi S."/>
            <person name="Kiss E."/>
            <person name="Kuo A."/>
            <person name="Drula E."/>
            <person name="Kohler A."/>
            <person name="Sanchez-Garcia M."/>
            <person name="Morin E."/>
            <person name="Andreopoulos B."/>
            <person name="Barry K.W."/>
            <person name="Bonito G."/>
            <person name="Buee M."/>
            <person name="Carver A."/>
            <person name="Chen C."/>
            <person name="Cichocki N."/>
            <person name="Clum A."/>
            <person name="Culley D."/>
            <person name="Crous P.W."/>
            <person name="Fauchery L."/>
            <person name="Girlanda M."/>
            <person name="Hayes R.D."/>
            <person name="Keri Z."/>
            <person name="LaButti K."/>
            <person name="Lipzen A."/>
            <person name="Lombard V."/>
            <person name="Magnuson J."/>
            <person name="Maillard F."/>
            <person name="Murat C."/>
            <person name="Nolan M."/>
            <person name="Ohm R.A."/>
            <person name="Pangilinan J."/>
            <person name="Pereira M.F."/>
            <person name="Perotto S."/>
            <person name="Peter M."/>
            <person name="Pfister S."/>
            <person name="Riley R."/>
            <person name="Sitrit Y."/>
            <person name="Stielow J.B."/>
            <person name="Szollosi G."/>
            <person name="Zifcakova L."/>
            <person name="Stursova M."/>
            <person name="Spatafora J.W."/>
            <person name="Tedersoo L."/>
            <person name="Vaario L.M."/>
            <person name="Yamada A."/>
            <person name="Yan M."/>
            <person name="Wang P."/>
            <person name="Xu J."/>
            <person name="Bruns T."/>
            <person name="Baldrian P."/>
            <person name="Vilgalys R."/>
            <person name="Dunand C."/>
            <person name="Henrissat B."/>
            <person name="Grigoriev I.V."/>
            <person name="Hibbett D."/>
            <person name="Nagy L.G."/>
            <person name="Martin F.M."/>
        </authorList>
    </citation>
    <scope>NUCLEOTIDE SEQUENCE</scope>
    <source>
        <strain evidence="2">UP504</strain>
    </source>
</reference>
<evidence type="ECO:0000313" key="2">
    <source>
        <dbReference type="EMBL" id="KAF9518972.1"/>
    </source>
</evidence>
<accession>A0A9P6B7S3</accession>
<feature type="region of interest" description="Disordered" evidence="1">
    <location>
        <begin position="25"/>
        <end position="63"/>
    </location>
</feature>